<protein>
    <recommendedName>
        <fullName evidence="2">Lipoprotein LPP20-like domain-containing protein</fullName>
    </recommendedName>
</protein>
<dbReference type="EMBL" id="SUMF01000015">
    <property type="protein sequence ID" value="TJZ72054.1"/>
    <property type="molecule type" value="Genomic_DNA"/>
</dbReference>
<organism evidence="3 4">
    <name type="scientific">Chitiniphilus eburneus</name>
    <dbReference type="NCBI Taxonomy" id="2571148"/>
    <lineage>
        <taxon>Bacteria</taxon>
        <taxon>Pseudomonadati</taxon>
        <taxon>Pseudomonadota</taxon>
        <taxon>Betaproteobacteria</taxon>
        <taxon>Neisseriales</taxon>
        <taxon>Chitinibacteraceae</taxon>
        <taxon>Chitiniphilus</taxon>
    </lineage>
</organism>
<dbReference type="Pfam" id="PF02169">
    <property type="entry name" value="LPP20"/>
    <property type="match status" value="1"/>
</dbReference>
<dbReference type="InterPro" id="IPR024952">
    <property type="entry name" value="LPP20-like_dom"/>
</dbReference>
<reference evidence="3 4" key="1">
    <citation type="submission" date="2019-04" db="EMBL/GenBank/DDBJ databases">
        <title>Chitiniphilus eburnea sp. nov., a novel chitinolytic bacterium isolated from aquaculture sludge.</title>
        <authorList>
            <person name="Sheng M."/>
        </authorList>
    </citation>
    <scope>NUCLEOTIDE SEQUENCE [LARGE SCALE GENOMIC DNA]</scope>
    <source>
        <strain evidence="3 4">HX-2-15</strain>
    </source>
</reference>
<dbReference type="Proteomes" id="UP000310016">
    <property type="component" value="Unassembled WGS sequence"/>
</dbReference>
<proteinExistence type="predicted"/>
<dbReference type="AlphaFoldDB" id="A0A4U0Q8F8"/>
<dbReference type="RefSeq" id="WP_136773882.1">
    <property type="nucleotide sequence ID" value="NZ_CP156074.1"/>
</dbReference>
<accession>A0A4U0Q8F8</accession>
<sequence>MMTSRLLALAVCLLLVACANPFRKQITADAPVPPVILPQIITAVGYGAPATAKELSAPQRRLLAMRASKLDAYRGLMETVEGVRISSQSTVAMLTMQSDSMRAFVEGYLRGARVVSSRELADGAFETTLELTLAPAFVQALAGGDPSALPPPSTDLPPVDAQADVDVMPLQPVVVVAPAAAPAAPVPTPALSKQTAANFYYAE</sequence>
<evidence type="ECO:0000256" key="1">
    <source>
        <dbReference type="SAM" id="SignalP"/>
    </source>
</evidence>
<evidence type="ECO:0000259" key="2">
    <source>
        <dbReference type="Pfam" id="PF02169"/>
    </source>
</evidence>
<gene>
    <name evidence="3" type="ORF">FAZ21_13055</name>
</gene>
<evidence type="ECO:0000313" key="4">
    <source>
        <dbReference type="Proteomes" id="UP000310016"/>
    </source>
</evidence>
<keyword evidence="4" id="KW-1185">Reference proteome</keyword>
<dbReference type="PROSITE" id="PS51257">
    <property type="entry name" value="PROKAR_LIPOPROTEIN"/>
    <property type="match status" value="1"/>
</dbReference>
<keyword evidence="1" id="KW-0732">Signal</keyword>
<feature type="domain" description="Lipoprotein LPP20-like" evidence="2">
    <location>
        <begin position="58"/>
        <end position="131"/>
    </location>
</feature>
<comment type="caution">
    <text evidence="3">The sequence shown here is derived from an EMBL/GenBank/DDBJ whole genome shotgun (WGS) entry which is preliminary data.</text>
</comment>
<feature type="signal peptide" evidence="1">
    <location>
        <begin position="1"/>
        <end position="24"/>
    </location>
</feature>
<evidence type="ECO:0000313" key="3">
    <source>
        <dbReference type="EMBL" id="TJZ72054.1"/>
    </source>
</evidence>
<dbReference type="OrthoDB" id="7348506at2"/>
<feature type="chain" id="PRO_5020820095" description="Lipoprotein LPP20-like domain-containing protein" evidence="1">
    <location>
        <begin position="25"/>
        <end position="203"/>
    </location>
</feature>
<name>A0A4U0Q8F8_9NEIS</name>